<evidence type="ECO:0000313" key="7">
    <source>
        <dbReference type="Proteomes" id="UP001165143"/>
    </source>
</evidence>
<proteinExistence type="inferred from homology"/>
<dbReference type="PANTHER" id="PTHR16320">
    <property type="entry name" value="SPHINGOMYELINASE FAMILY MEMBER"/>
    <property type="match status" value="1"/>
</dbReference>
<dbReference type="GO" id="GO:0005576">
    <property type="term" value="C:extracellular region"/>
    <property type="evidence" value="ECO:0007669"/>
    <property type="project" value="InterPro"/>
</dbReference>
<feature type="chain" id="PRO_5040745406" evidence="4">
    <location>
        <begin position="24"/>
        <end position="356"/>
    </location>
</feature>
<dbReference type="InterPro" id="IPR005135">
    <property type="entry name" value="Endo/exonuclease/phosphatase"/>
</dbReference>
<dbReference type="CDD" id="cd09078">
    <property type="entry name" value="nSMase"/>
    <property type="match status" value="1"/>
</dbReference>
<comment type="caution">
    <text evidence="6">The sequence shown here is derived from an EMBL/GenBank/DDBJ whole genome shotgun (WGS) entry which is preliminary data.</text>
</comment>
<accession>A0A9W6PIV7</accession>
<dbReference type="Proteomes" id="UP001165143">
    <property type="component" value="Unassembled WGS sequence"/>
</dbReference>
<dbReference type="AlphaFoldDB" id="A0A9W6PIV7"/>
<sequence length="356" mass="37357">MHGIDRPSSPTGASMPLPRTAHAARAAAALALAAALATSTQAVTAAAAPAGAVPAGTSSAGAVSATVAPLDVLSYNTFLMSTSLYPNWGQAQRAQAIAGADFFRGHDVVVLQEAFDNAASDALAAKAADAYPYRTPVVGRSTSGWDATSGGYSGATPEDGGVLLLSRWPVLRKEQYVFEDACGADWWSNKGFVYAQINVAGQLTHVVGTHLQSTDPGCASGQAADVRAEQLQAVRAFLDAKRIPADQPVVLAGDLNVDSHGDEYPALLANGNLAPATARTGWADSFDTVDNSIAAYRYPGEPAEDLDYVLYRADHARPQQYTNTVHRFHSAPWTVSSWGTSYTYTDLSDHYPLLAG</sequence>
<dbReference type="InterPro" id="IPR038772">
    <property type="entry name" value="Sph/SMPD2-like"/>
</dbReference>
<evidence type="ECO:0000256" key="1">
    <source>
        <dbReference type="ARBA" id="ARBA00006335"/>
    </source>
</evidence>
<evidence type="ECO:0000256" key="4">
    <source>
        <dbReference type="SAM" id="SignalP"/>
    </source>
</evidence>
<evidence type="ECO:0000256" key="2">
    <source>
        <dbReference type="ARBA" id="ARBA00022729"/>
    </source>
</evidence>
<evidence type="ECO:0000313" key="6">
    <source>
        <dbReference type="EMBL" id="GLW57035.1"/>
    </source>
</evidence>
<dbReference type="Pfam" id="PF03372">
    <property type="entry name" value="Exo_endo_phos"/>
    <property type="match status" value="1"/>
</dbReference>
<dbReference type="NCBIfam" id="TIGR03395">
    <property type="entry name" value="sphingomy"/>
    <property type="match status" value="1"/>
</dbReference>
<dbReference type="EMBL" id="BSRX01000033">
    <property type="protein sequence ID" value="GLW57035.1"/>
    <property type="molecule type" value="Genomic_DNA"/>
</dbReference>
<keyword evidence="2 4" id="KW-0732">Signal</keyword>
<dbReference type="SUPFAM" id="SSF56219">
    <property type="entry name" value="DNase I-like"/>
    <property type="match status" value="1"/>
</dbReference>
<feature type="signal peptide" evidence="4">
    <location>
        <begin position="1"/>
        <end position="23"/>
    </location>
</feature>
<dbReference type="GO" id="GO:0004767">
    <property type="term" value="F:sphingomyelin phosphodiesterase activity"/>
    <property type="evidence" value="ECO:0007669"/>
    <property type="project" value="InterPro"/>
</dbReference>
<dbReference type="PANTHER" id="PTHR16320:SF23">
    <property type="entry name" value="SPHINGOMYELINASE C 1"/>
    <property type="match status" value="1"/>
</dbReference>
<feature type="domain" description="Endonuclease/exonuclease/phosphatase" evidence="5">
    <location>
        <begin position="100"/>
        <end position="350"/>
    </location>
</feature>
<dbReference type="Gene3D" id="3.60.10.10">
    <property type="entry name" value="Endonuclease/exonuclease/phosphatase"/>
    <property type="match status" value="1"/>
</dbReference>
<name>A0A9W6PIV7_9ACTN</name>
<reference evidence="6" key="1">
    <citation type="submission" date="2023-02" db="EMBL/GenBank/DDBJ databases">
        <title>Kitasatospora phosalacinea NBRC 14362.</title>
        <authorList>
            <person name="Ichikawa N."/>
            <person name="Sato H."/>
            <person name="Tonouchi N."/>
        </authorList>
    </citation>
    <scope>NUCLEOTIDE SEQUENCE</scope>
    <source>
        <strain evidence="6">NBRC 14362</strain>
    </source>
</reference>
<gene>
    <name evidence="6" type="primary">spH</name>
    <name evidence="6" type="ORF">Kpho01_50460</name>
</gene>
<organism evidence="6 7">
    <name type="scientific">Kitasatospora phosalacinea</name>
    <dbReference type="NCBI Taxonomy" id="2065"/>
    <lineage>
        <taxon>Bacteria</taxon>
        <taxon>Bacillati</taxon>
        <taxon>Actinomycetota</taxon>
        <taxon>Actinomycetes</taxon>
        <taxon>Kitasatosporales</taxon>
        <taxon>Streptomycetaceae</taxon>
        <taxon>Kitasatospora</taxon>
    </lineage>
</organism>
<evidence type="ECO:0000256" key="3">
    <source>
        <dbReference type="ARBA" id="ARBA00022801"/>
    </source>
</evidence>
<evidence type="ECO:0000259" key="5">
    <source>
        <dbReference type="Pfam" id="PF03372"/>
    </source>
</evidence>
<dbReference type="InterPro" id="IPR036691">
    <property type="entry name" value="Endo/exonu/phosph_ase_sf"/>
</dbReference>
<keyword evidence="3" id="KW-0378">Hydrolase</keyword>
<dbReference type="InterPro" id="IPR017766">
    <property type="entry name" value="Sphingomyelinase/PLipase_C"/>
</dbReference>
<protein>
    <submittedName>
        <fullName evidence="6">Sphingomyelin phosphodiesterase</fullName>
    </submittedName>
</protein>
<comment type="similarity">
    <text evidence="1">Belongs to the neutral sphingomyelinase family.</text>
</comment>